<comment type="caution">
    <text evidence="10">The sequence shown here is derived from an EMBL/GenBank/DDBJ whole genome shotgun (WGS) entry which is preliminary data.</text>
</comment>
<evidence type="ECO:0000256" key="8">
    <source>
        <dbReference type="SAM" id="MobiDB-lite"/>
    </source>
</evidence>
<dbReference type="Pfam" id="PF00528">
    <property type="entry name" value="BPD_transp_1"/>
    <property type="match status" value="1"/>
</dbReference>
<evidence type="ECO:0000256" key="1">
    <source>
        <dbReference type="ARBA" id="ARBA00004651"/>
    </source>
</evidence>
<evidence type="ECO:0000256" key="3">
    <source>
        <dbReference type="ARBA" id="ARBA00022475"/>
    </source>
</evidence>
<evidence type="ECO:0000259" key="9">
    <source>
        <dbReference type="PROSITE" id="PS50928"/>
    </source>
</evidence>
<keyword evidence="3" id="KW-1003">Cell membrane</keyword>
<dbReference type="EMBL" id="BAAATD010000016">
    <property type="protein sequence ID" value="GAA2631936.1"/>
    <property type="molecule type" value="Genomic_DNA"/>
</dbReference>
<dbReference type="PANTHER" id="PTHR43744:SF12">
    <property type="entry name" value="ABC TRANSPORTER PERMEASE PROTEIN MG189-RELATED"/>
    <property type="match status" value="1"/>
</dbReference>
<reference evidence="10 11" key="1">
    <citation type="journal article" date="2019" name="Int. J. Syst. Evol. Microbiol.">
        <title>The Global Catalogue of Microorganisms (GCM) 10K type strain sequencing project: providing services to taxonomists for standard genome sequencing and annotation.</title>
        <authorList>
            <consortium name="The Broad Institute Genomics Platform"/>
            <consortium name="The Broad Institute Genome Sequencing Center for Infectious Disease"/>
            <person name="Wu L."/>
            <person name="Ma J."/>
        </authorList>
    </citation>
    <scope>NUCLEOTIDE SEQUENCE [LARGE SCALE GENOMIC DNA]</scope>
    <source>
        <strain evidence="10 11">JCM 6833</strain>
    </source>
</reference>
<feature type="transmembrane region" description="Helical" evidence="7">
    <location>
        <begin position="178"/>
        <end position="198"/>
    </location>
</feature>
<feature type="region of interest" description="Disordered" evidence="8">
    <location>
        <begin position="1"/>
        <end position="45"/>
    </location>
</feature>
<feature type="transmembrane region" description="Helical" evidence="7">
    <location>
        <begin position="284"/>
        <end position="306"/>
    </location>
</feature>
<keyword evidence="4 7" id="KW-0812">Transmembrane</keyword>
<protein>
    <submittedName>
        <fullName evidence="10">Carbohydrate ABC transporter permease</fullName>
    </submittedName>
</protein>
<sequence length="320" mass="35273">MSVRTAPATPSAPAARPAGPRRLPGRPGRRPGRDRRRSGGRPRTPLLSRAVANSLLIVVTFYMVAPITWLVVAGTKSTEDLFGRPGFEFGEFNLFGNIAAVWQWDGGAYPRWYLNSVVYSLFGSLAGTFISMLAGYAFDKYDFRGKEKLFGFVLAGVLLPATVMALPMYLLFSKVGLVNTYWAVLIPGLAHPFGVYLARVFSQGYVPAEVLEAARMDGAGELRIFFRVALPMLAPGFVTIFLFSFTTSWNNFFLPMVMLSDHELYPVTLGLFTWNTVAAQSPEFYRLAITGSLLAIVPLIVAFVMLQRFWRSGLTAGAVK</sequence>
<feature type="transmembrane region" description="Helical" evidence="7">
    <location>
        <begin position="150"/>
        <end position="172"/>
    </location>
</feature>
<feature type="transmembrane region" description="Helical" evidence="7">
    <location>
        <begin position="117"/>
        <end position="138"/>
    </location>
</feature>
<evidence type="ECO:0000313" key="11">
    <source>
        <dbReference type="Proteomes" id="UP001501509"/>
    </source>
</evidence>
<accession>A0ABN3QPI9</accession>
<feature type="transmembrane region" description="Helical" evidence="7">
    <location>
        <begin position="224"/>
        <end position="245"/>
    </location>
</feature>
<evidence type="ECO:0000256" key="7">
    <source>
        <dbReference type="RuleBase" id="RU363032"/>
    </source>
</evidence>
<dbReference type="PANTHER" id="PTHR43744">
    <property type="entry name" value="ABC TRANSPORTER PERMEASE PROTEIN MG189-RELATED-RELATED"/>
    <property type="match status" value="1"/>
</dbReference>
<dbReference type="InterPro" id="IPR000515">
    <property type="entry name" value="MetI-like"/>
</dbReference>
<feature type="domain" description="ABC transmembrane type-1" evidence="9">
    <location>
        <begin position="113"/>
        <end position="306"/>
    </location>
</feature>
<dbReference type="InterPro" id="IPR035906">
    <property type="entry name" value="MetI-like_sf"/>
</dbReference>
<evidence type="ECO:0000256" key="5">
    <source>
        <dbReference type="ARBA" id="ARBA00022989"/>
    </source>
</evidence>
<comment type="similarity">
    <text evidence="7">Belongs to the binding-protein-dependent transport system permease family.</text>
</comment>
<feature type="compositionally biased region" description="Basic residues" evidence="8">
    <location>
        <begin position="23"/>
        <end position="40"/>
    </location>
</feature>
<keyword evidence="6 7" id="KW-0472">Membrane</keyword>
<evidence type="ECO:0000256" key="6">
    <source>
        <dbReference type="ARBA" id="ARBA00023136"/>
    </source>
</evidence>
<evidence type="ECO:0000256" key="2">
    <source>
        <dbReference type="ARBA" id="ARBA00022448"/>
    </source>
</evidence>
<comment type="subcellular location">
    <subcellularLocation>
        <location evidence="1 7">Cell membrane</location>
        <topology evidence="1 7">Multi-pass membrane protein</topology>
    </subcellularLocation>
</comment>
<keyword evidence="11" id="KW-1185">Reference proteome</keyword>
<keyword evidence="2 7" id="KW-0813">Transport</keyword>
<feature type="compositionally biased region" description="Low complexity" evidence="8">
    <location>
        <begin position="1"/>
        <end position="22"/>
    </location>
</feature>
<evidence type="ECO:0000313" key="10">
    <source>
        <dbReference type="EMBL" id="GAA2631936.1"/>
    </source>
</evidence>
<organism evidence="10 11">
    <name type="scientific">Actinomadura fulvescens</name>
    <dbReference type="NCBI Taxonomy" id="46160"/>
    <lineage>
        <taxon>Bacteria</taxon>
        <taxon>Bacillati</taxon>
        <taxon>Actinomycetota</taxon>
        <taxon>Actinomycetes</taxon>
        <taxon>Streptosporangiales</taxon>
        <taxon>Thermomonosporaceae</taxon>
        <taxon>Actinomadura</taxon>
    </lineage>
</organism>
<dbReference type="SUPFAM" id="SSF161098">
    <property type="entry name" value="MetI-like"/>
    <property type="match status" value="1"/>
</dbReference>
<proteinExistence type="inferred from homology"/>
<dbReference type="Gene3D" id="1.10.3720.10">
    <property type="entry name" value="MetI-like"/>
    <property type="match status" value="1"/>
</dbReference>
<name>A0ABN3QPI9_9ACTN</name>
<dbReference type="CDD" id="cd06261">
    <property type="entry name" value="TM_PBP2"/>
    <property type="match status" value="1"/>
</dbReference>
<gene>
    <name evidence="10" type="ORF">GCM10010411_82660</name>
</gene>
<evidence type="ECO:0000256" key="4">
    <source>
        <dbReference type="ARBA" id="ARBA00022692"/>
    </source>
</evidence>
<keyword evidence="5 7" id="KW-1133">Transmembrane helix</keyword>
<dbReference type="RefSeq" id="WP_344547966.1">
    <property type="nucleotide sequence ID" value="NZ_BAAATD010000016.1"/>
</dbReference>
<dbReference type="PROSITE" id="PS50928">
    <property type="entry name" value="ABC_TM1"/>
    <property type="match status" value="1"/>
</dbReference>
<dbReference type="Proteomes" id="UP001501509">
    <property type="component" value="Unassembled WGS sequence"/>
</dbReference>
<feature type="transmembrane region" description="Helical" evidence="7">
    <location>
        <begin position="46"/>
        <end position="72"/>
    </location>
</feature>